<dbReference type="CDD" id="cd05289">
    <property type="entry name" value="MDR_like_2"/>
    <property type="match status" value="1"/>
</dbReference>
<dbReference type="InterPro" id="IPR052585">
    <property type="entry name" value="Lipid_raft_assoc_Zn_ADH"/>
</dbReference>
<evidence type="ECO:0000313" key="3">
    <source>
        <dbReference type="Proteomes" id="UP000244441"/>
    </source>
</evidence>
<protein>
    <submittedName>
        <fullName evidence="2">NADPH:quinone reductase</fullName>
    </submittedName>
</protein>
<dbReference type="SMART" id="SM00829">
    <property type="entry name" value="PKS_ER"/>
    <property type="match status" value="1"/>
</dbReference>
<dbReference type="Proteomes" id="UP000244441">
    <property type="component" value="Chromosome"/>
</dbReference>
<dbReference type="Gene3D" id="3.40.50.720">
    <property type="entry name" value="NAD(P)-binding Rossmann-like Domain"/>
    <property type="match status" value="1"/>
</dbReference>
<dbReference type="InterPro" id="IPR020843">
    <property type="entry name" value="ER"/>
</dbReference>
<proteinExistence type="predicted"/>
<dbReference type="SUPFAM" id="SSF51735">
    <property type="entry name" value="NAD(P)-binding Rossmann-fold domains"/>
    <property type="match status" value="1"/>
</dbReference>
<dbReference type="GO" id="GO:0016491">
    <property type="term" value="F:oxidoreductase activity"/>
    <property type="evidence" value="ECO:0007669"/>
    <property type="project" value="InterPro"/>
</dbReference>
<dbReference type="PANTHER" id="PTHR43482">
    <property type="entry name" value="PROTEIN AST1-RELATED"/>
    <property type="match status" value="1"/>
</dbReference>
<dbReference type="PANTHER" id="PTHR43482:SF1">
    <property type="entry name" value="PROTEIN AST1-RELATED"/>
    <property type="match status" value="1"/>
</dbReference>
<organism evidence="2 3">
    <name type="scientific">Saccharobesus litoralis</name>
    <dbReference type="NCBI Taxonomy" id="2172099"/>
    <lineage>
        <taxon>Bacteria</taxon>
        <taxon>Pseudomonadati</taxon>
        <taxon>Pseudomonadota</taxon>
        <taxon>Gammaproteobacteria</taxon>
        <taxon>Alteromonadales</taxon>
        <taxon>Alteromonadaceae</taxon>
        <taxon>Saccharobesus</taxon>
    </lineage>
</organism>
<keyword evidence="3" id="KW-1185">Reference proteome</keyword>
<sequence>MSVFNACHIPFFGDAHVLRIQECALPEIKKNQLLVNVVAASVNPIDFKTRAGLGWVAKEIKDNLPWVPGFDMAGIISAVGDEDNEHLMGQYVFGMIGIPFKGGAYSEYCTVEKDEVLFVPPKVDLRQAAALPLAGLTAFQALQYGKVKAGDRVLIFGATGGVGHIAAQLASIQGAKVICTGSEAKREALSALDFQWQWQDESGLVNQDFDLVVDCVGGEPAINLLNQLGQVTNVVTLPTLTADAVKQAASLKNTACFNFLVEVNNQQLQTMIDWIAEGLLQIYVAKTYGLNDVAMAHIALEEGQYAGKVLLDLG</sequence>
<dbReference type="Pfam" id="PF13602">
    <property type="entry name" value="ADH_zinc_N_2"/>
    <property type="match status" value="1"/>
</dbReference>
<dbReference type="Gene3D" id="3.90.180.10">
    <property type="entry name" value="Medium-chain alcohol dehydrogenases, catalytic domain"/>
    <property type="match status" value="1"/>
</dbReference>
<dbReference type="EMBL" id="CP026604">
    <property type="protein sequence ID" value="AWB67853.1"/>
    <property type="molecule type" value="Genomic_DNA"/>
</dbReference>
<dbReference type="SUPFAM" id="SSF50129">
    <property type="entry name" value="GroES-like"/>
    <property type="match status" value="1"/>
</dbReference>
<dbReference type="AlphaFoldDB" id="A0A2S0VUJ0"/>
<feature type="domain" description="Enoyl reductase (ER)" evidence="1">
    <location>
        <begin position="13"/>
        <end position="311"/>
    </location>
</feature>
<dbReference type="RefSeq" id="WP_108603919.1">
    <property type="nucleotide sequence ID" value="NZ_CP026604.1"/>
</dbReference>
<name>A0A2S0VUJ0_9ALTE</name>
<dbReference type="OrthoDB" id="9785812at2"/>
<dbReference type="InterPro" id="IPR011032">
    <property type="entry name" value="GroES-like_sf"/>
</dbReference>
<reference evidence="2 3" key="1">
    <citation type="submission" date="2018-01" db="EMBL/GenBank/DDBJ databases">
        <title>Genome sequence of a Cantenovulum-like bacteria.</title>
        <authorList>
            <person name="Tan W.R."/>
            <person name="Lau N.-S."/>
            <person name="Go F."/>
            <person name="Amirul A.-A.A."/>
        </authorList>
    </citation>
    <scope>NUCLEOTIDE SEQUENCE [LARGE SCALE GENOMIC DNA]</scope>
    <source>
        <strain evidence="2 3">CCB-QB4</strain>
    </source>
</reference>
<dbReference type="InterPro" id="IPR036291">
    <property type="entry name" value="NAD(P)-bd_dom_sf"/>
</dbReference>
<gene>
    <name evidence="2" type="ORF">C2869_16095</name>
</gene>
<dbReference type="InterPro" id="IPR013154">
    <property type="entry name" value="ADH-like_N"/>
</dbReference>
<dbReference type="KEGG" id="cate:C2869_16095"/>
<accession>A0A2S0VUJ0</accession>
<evidence type="ECO:0000313" key="2">
    <source>
        <dbReference type="EMBL" id="AWB67853.1"/>
    </source>
</evidence>
<dbReference type="Pfam" id="PF08240">
    <property type="entry name" value="ADH_N"/>
    <property type="match status" value="1"/>
</dbReference>
<evidence type="ECO:0000259" key="1">
    <source>
        <dbReference type="SMART" id="SM00829"/>
    </source>
</evidence>